<reference evidence="2 3" key="1">
    <citation type="submission" date="2019-06" db="EMBL/GenBank/DDBJ databases">
        <title>Whole genome shotgun sequence of Microbacterium liquefaciens NBRC 15037.</title>
        <authorList>
            <person name="Hosoyama A."/>
            <person name="Uohara A."/>
            <person name="Ohji S."/>
            <person name="Ichikawa N."/>
        </authorList>
    </citation>
    <scope>NUCLEOTIDE SEQUENCE [LARGE SCALE GENOMIC DNA]</scope>
    <source>
        <strain evidence="2 3">NBRC 15037</strain>
    </source>
</reference>
<feature type="region of interest" description="Disordered" evidence="1">
    <location>
        <begin position="15"/>
        <end position="112"/>
    </location>
</feature>
<feature type="compositionally biased region" description="Low complexity" evidence="1">
    <location>
        <begin position="86"/>
        <end position="96"/>
    </location>
</feature>
<dbReference type="AlphaFoldDB" id="A0A4Y4B965"/>
<gene>
    <name evidence="2" type="ORF">MLI01_18450</name>
</gene>
<evidence type="ECO:0008006" key="4">
    <source>
        <dbReference type="Google" id="ProtNLM"/>
    </source>
</evidence>
<feature type="compositionally biased region" description="Basic and acidic residues" evidence="1">
    <location>
        <begin position="158"/>
        <end position="168"/>
    </location>
</feature>
<feature type="region of interest" description="Disordered" evidence="1">
    <location>
        <begin position="158"/>
        <end position="182"/>
    </location>
</feature>
<comment type="caution">
    <text evidence="2">The sequence shown here is derived from an EMBL/GenBank/DDBJ whole genome shotgun (WGS) entry which is preliminary data.</text>
</comment>
<name>A0A4Y4B965_MICMQ</name>
<evidence type="ECO:0000313" key="3">
    <source>
        <dbReference type="Proteomes" id="UP000317410"/>
    </source>
</evidence>
<evidence type="ECO:0000256" key="1">
    <source>
        <dbReference type="SAM" id="MobiDB-lite"/>
    </source>
</evidence>
<proteinExistence type="predicted"/>
<protein>
    <recommendedName>
        <fullName evidence="4">Cation-transporting ATPase</fullName>
    </recommendedName>
</protein>
<sequence length="308" mass="31258">MGKLSRLIGMASEALEKNAGSARNGHTADGSRAQDGSRSTDWGGMLRGAVDAVRGQGDPERQPSQNRPVAADPYTPPAASRERPRSTSSAPSAADPYAPPVPGASRASQAMTDADRAAIARYDYLLQTADPQRVEQIHREAFARLTPEQRSLVEARMRQELEPGERPRSSSPDDLARAAGRAEAMNPGRMRGLLSRVRGAGVGGAAVVAGGAAVGLLGAVAGGAVLSTVAGPLLEQAANIGVDFGALAEGIDVESLAAGIDVESFAGGAGDLMGSAGETVSGLGEAASGWGEQLGNLGIPGIGDIFGR</sequence>
<evidence type="ECO:0000313" key="2">
    <source>
        <dbReference type="EMBL" id="GEC75700.1"/>
    </source>
</evidence>
<dbReference type="Proteomes" id="UP000317410">
    <property type="component" value="Unassembled WGS sequence"/>
</dbReference>
<accession>A0A4Y4B965</accession>
<organism evidence="2 3">
    <name type="scientific">Microbacterium maritypicum</name>
    <name type="common">Microbacterium liquefaciens</name>
    <dbReference type="NCBI Taxonomy" id="33918"/>
    <lineage>
        <taxon>Bacteria</taxon>
        <taxon>Bacillati</taxon>
        <taxon>Actinomycetota</taxon>
        <taxon>Actinomycetes</taxon>
        <taxon>Micrococcales</taxon>
        <taxon>Microbacteriaceae</taxon>
        <taxon>Microbacterium</taxon>
    </lineage>
</organism>
<dbReference type="RefSeq" id="WP_141386710.1">
    <property type="nucleotide sequence ID" value="NZ_BJNQ01000010.1"/>
</dbReference>
<dbReference type="EMBL" id="BJNQ01000010">
    <property type="protein sequence ID" value="GEC75700.1"/>
    <property type="molecule type" value="Genomic_DNA"/>
</dbReference>